<evidence type="ECO:0000313" key="2">
    <source>
        <dbReference type="EMBL" id="GAA0488969.1"/>
    </source>
</evidence>
<dbReference type="EMBL" id="BAAABY010000045">
    <property type="protein sequence ID" value="GAA0488969.1"/>
    <property type="molecule type" value="Genomic_DNA"/>
</dbReference>
<feature type="transmembrane region" description="Helical" evidence="1">
    <location>
        <begin position="72"/>
        <end position="88"/>
    </location>
</feature>
<feature type="transmembrane region" description="Helical" evidence="1">
    <location>
        <begin position="212"/>
        <end position="231"/>
    </location>
</feature>
<proteinExistence type="predicted"/>
<keyword evidence="3" id="KW-1185">Reference proteome</keyword>
<feature type="transmembrane region" description="Helical" evidence="1">
    <location>
        <begin position="117"/>
        <end position="135"/>
    </location>
</feature>
<reference evidence="2 3" key="1">
    <citation type="journal article" date="2019" name="Int. J. Syst. Evol. Microbiol.">
        <title>The Global Catalogue of Microorganisms (GCM) 10K type strain sequencing project: providing services to taxonomists for standard genome sequencing and annotation.</title>
        <authorList>
            <consortium name="The Broad Institute Genomics Platform"/>
            <consortium name="The Broad Institute Genome Sequencing Center for Infectious Disease"/>
            <person name="Wu L."/>
            <person name="Ma J."/>
        </authorList>
    </citation>
    <scope>NUCLEOTIDE SEQUENCE [LARGE SCALE GENOMIC DNA]</scope>
    <source>
        <strain evidence="2 3">JCM 4805</strain>
    </source>
</reference>
<keyword evidence="1" id="KW-0472">Membrane</keyword>
<dbReference type="Gene3D" id="2.60.40.10">
    <property type="entry name" value="Immunoglobulins"/>
    <property type="match status" value="1"/>
</dbReference>
<feature type="transmembrane region" description="Helical" evidence="1">
    <location>
        <begin position="237"/>
        <end position="255"/>
    </location>
</feature>
<name>A0ABN1B363_9ACTN</name>
<organism evidence="2 3">
    <name type="scientific">Streptomyces olivaceiscleroticus</name>
    <dbReference type="NCBI Taxonomy" id="68245"/>
    <lineage>
        <taxon>Bacteria</taxon>
        <taxon>Bacillati</taxon>
        <taxon>Actinomycetota</taxon>
        <taxon>Actinomycetes</taxon>
        <taxon>Kitasatosporales</taxon>
        <taxon>Streptomycetaceae</taxon>
        <taxon>Streptomyces</taxon>
    </lineage>
</organism>
<sequence>MAHSAGAARQWISDELAQSARAVAERAAAEGRARGEAVRRRAPLVLWGAVGALLLGQALTAIGAGWTDSRTAALAAAVALAALLTVLVRRHREHGGLLAPVVGEDGRLSTSRTVATAWLLPAGWLVLMWAVRLASAPDAAARHRLLAGFGLARGAGLLTVVAIACAVAVAAARLVSVRVRAGRQQKVPAECPRAGDLLTDDAGRGSFADAQYVLLNAVAVVFAAVRLAVEPDRLPDLPWGLVALAAVSAATYLAGKYAEGGRPVVLSVVRAREIGGLDGPVRTGDDIEIRGSGFVPPGAQPPHRLARTVVRIGGVDVQVPLVPVPGGFANPSDGVLVVPVPADVEPGRAEVRVITAAGVESAAYPLFVQE</sequence>
<dbReference type="Proteomes" id="UP001500909">
    <property type="component" value="Unassembled WGS sequence"/>
</dbReference>
<evidence type="ECO:0000313" key="3">
    <source>
        <dbReference type="Proteomes" id="UP001500909"/>
    </source>
</evidence>
<gene>
    <name evidence="2" type="ORF">GCM10010361_62700</name>
</gene>
<dbReference type="InterPro" id="IPR013783">
    <property type="entry name" value="Ig-like_fold"/>
</dbReference>
<protein>
    <submittedName>
        <fullName evidence="2">Membrane protein</fullName>
    </submittedName>
</protein>
<keyword evidence="1" id="KW-1133">Transmembrane helix</keyword>
<comment type="caution">
    <text evidence="2">The sequence shown here is derived from an EMBL/GenBank/DDBJ whole genome shotgun (WGS) entry which is preliminary data.</text>
</comment>
<keyword evidence="1" id="KW-0812">Transmembrane</keyword>
<feature type="transmembrane region" description="Helical" evidence="1">
    <location>
        <begin position="155"/>
        <end position="176"/>
    </location>
</feature>
<evidence type="ECO:0000256" key="1">
    <source>
        <dbReference type="SAM" id="Phobius"/>
    </source>
</evidence>
<accession>A0ABN1B363</accession>
<feature type="transmembrane region" description="Helical" evidence="1">
    <location>
        <begin position="44"/>
        <end position="66"/>
    </location>
</feature>